<name>A0A814CYZ6_9BILA</name>
<organism evidence="11 12">
    <name type="scientific">Brachionus calyciflorus</name>
    <dbReference type="NCBI Taxonomy" id="104777"/>
    <lineage>
        <taxon>Eukaryota</taxon>
        <taxon>Metazoa</taxon>
        <taxon>Spiralia</taxon>
        <taxon>Gnathifera</taxon>
        <taxon>Rotifera</taxon>
        <taxon>Eurotatoria</taxon>
        <taxon>Monogononta</taxon>
        <taxon>Pseudotrocha</taxon>
        <taxon>Ploima</taxon>
        <taxon>Brachionidae</taxon>
        <taxon>Brachionus</taxon>
    </lineage>
</organism>
<keyword evidence="3 9" id="KW-0378">Hydrolase</keyword>
<dbReference type="GO" id="GO:0006515">
    <property type="term" value="P:protein quality control for misfolded or incompletely synthesized proteins"/>
    <property type="evidence" value="ECO:0007669"/>
    <property type="project" value="TreeGrafter"/>
</dbReference>
<keyword evidence="5 9" id="KW-0482">Metalloprotease</keyword>
<dbReference type="InterPro" id="IPR051156">
    <property type="entry name" value="Mito/Outer_Membr_Metalloprot"/>
</dbReference>
<keyword evidence="12" id="KW-1185">Reference proteome</keyword>
<accession>A0A814CYZ6</accession>
<dbReference type="PANTHER" id="PTHR22726:SF1">
    <property type="entry name" value="METALLOENDOPEPTIDASE OMA1, MITOCHONDRIAL"/>
    <property type="match status" value="1"/>
</dbReference>
<dbReference type="CDD" id="cd07331">
    <property type="entry name" value="M48C_Oma1_like"/>
    <property type="match status" value="1"/>
</dbReference>
<sequence>MKFLLNRIKRINNTTFLFNCNKFHTSHKQDAIAPILWVIIKPISKLSSILIGRSIRKIINSPNNLHKKEALVNHFKLRKKLYLFGISSLGIGCYANYLSHIEETPITHRKRFILFNTEHFLEIEDIEKKDMLNLYKDKILPISNEKTQRTYQVAKRLFMANKTMPEVKDIDWKLTVIDADLVNAHAFPSGEVFVYSGLLDFVDNDDELAFVIAHEMAHAILQHTAETMSQLRLLDIFSIGLSFLFWGFLPADWSAILMESLSNQFHKYYYELPYSRKLEKEADLVGMQLAARACFDIRYSPQFWTKMKISSKEEIPEFLSTHPSNDTRALDLESLVPEALKIRQDCKCYELPKTIKQSKIILSN</sequence>
<comment type="caution">
    <text evidence="11">The sequence shown here is derived from an EMBL/GenBank/DDBJ whole genome shotgun (WGS) entry which is preliminary data.</text>
</comment>
<evidence type="ECO:0000313" key="11">
    <source>
        <dbReference type="EMBL" id="CAF0951098.1"/>
    </source>
</evidence>
<dbReference type="AlphaFoldDB" id="A0A814CYZ6"/>
<gene>
    <name evidence="11" type="ORF">OXX778_LOCUS13947</name>
</gene>
<evidence type="ECO:0000256" key="3">
    <source>
        <dbReference type="ARBA" id="ARBA00022801"/>
    </source>
</evidence>
<dbReference type="GO" id="GO:0046872">
    <property type="term" value="F:metal ion binding"/>
    <property type="evidence" value="ECO:0007669"/>
    <property type="project" value="UniProtKB-KW"/>
</dbReference>
<evidence type="ECO:0000256" key="7">
    <source>
        <dbReference type="ARBA" id="ARBA00040360"/>
    </source>
</evidence>
<evidence type="ECO:0000256" key="5">
    <source>
        <dbReference type="ARBA" id="ARBA00023049"/>
    </source>
</evidence>
<keyword evidence="4 9" id="KW-0862">Zinc</keyword>
<evidence type="ECO:0000256" key="8">
    <source>
        <dbReference type="ARBA" id="ARBA00042978"/>
    </source>
</evidence>
<dbReference type="EMBL" id="CAJNOC010002781">
    <property type="protein sequence ID" value="CAF0951098.1"/>
    <property type="molecule type" value="Genomic_DNA"/>
</dbReference>
<evidence type="ECO:0000256" key="1">
    <source>
        <dbReference type="ARBA" id="ARBA00022670"/>
    </source>
</evidence>
<dbReference type="OrthoDB" id="7464992at2759"/>
<evidence type="ECO:0000256" key="9">
    <source>
        <dbReference type="RuleBase" id="RU003983"/>
    </source>
</evidence>
<proteinExistence type="inferred from homology"/>
<evidence type="ECO:0000256" key="4">
    <source>
        <dbReference type="ARBA" id="ARBA00022833"/>
    </source>
</evidence>
<evidence type="ECO:0000256" key="6">
    <source>
        <dbReference type="ARBA" id="ARBA00038233"/>
    </source>
</evidence>
<dbReference type="GO" id="GO:0034982">
    <property type="term" value="P:mitochondrial protein processing"/>
    <property type="evidence" value="ECO:0007669"/>
    <property type="project" value="TreeGrafter"/>
</dbReference>
<evidence type="ECO:0000259" key="10">
    <source>
        <dbReference type="Pfam" id="PF01435"/>
    </source>
</evidence>
<keyword evidence="2" id="KW-0479">Metal-binding</keyword>
<evidence type="ECO:0000313" key="12">
    <source>
        <dbReference type="Proteomes" id="UP000663879"/>
    </source>
</evidence>
<feature type="domain" description="Peptidase M48" evidence="10">
    <location>
        <begin position="149"/>
        <end position="334"/>
    </location>
</feature>
<comment type="cofactor">
    <cofactor evidence="9">
        <name>Zn(2+)</name>
        <dbReference type="ChEBI" id="CHEBI:29105"/>
    </cofactor>
    <text evidence="9">Binds 1 zinc ion per subunit.</text>
</comment>
<reference evidence="11" key="1">
    <citation type="submission" date="2021-02" db="EMBL/GenBank/DDBJ databases">
        <authorList>
            <person name="Nowell W R."/>
        </authorList>
    </citation>
    <scope>NUCLEOTIDE SEQUENCE</scope>
    <source>
        <strain evidence="11">Ploen Becks lab</strain>
    </source>
</reference>
<dbReference type="PANTHER" id="PTHR22726">
    <property type="entry name" value="METALLOENDOPEPTIDASE OMA1"/>
    <property type="match status" value="1"/>
</dbReference>
<protein>
    <recommendedName>
        <fullName evidence="7">Metalloendopeptidase OMA1, mitochondrial</fullName>
    </recommendedName>
    <alternativeName>
        <fullName evidence="8">Overlapping with the m-AAA protease 1 homolog</fullName>
    </alternativeName>
</protein>
<comment type="similarity">
    <text evidence="6 9">Belongs to the peptidase M48 family.</text>
</comment>
<dbReference type="Pfam" id="PF01435">
    <property type="entry name" value="Peptidase_M48"/>
    <property type="match status" value="1"/>
</dbReference>
<dbReference type="Gene3D" id="3.30.2010.10">
    <property type="entry name" value="Metalloproteases ('zincins'), catalytic domain"/>
    <property type="match status" value="1"/>
</dbReference>
<dbReference type="GO" id="GO:0005743">
    <property type="term" value="C:mitochondrial inner membrane"/>
    <property type="evidence" value="ECO:0007669"/>
    <property type="project" value="TreeGrafter"/>
</dbReference>
<dbReference type="GO" id="GO:0004222">
    <property type="term" value="F:metalloendopeptidase activity"/>
    <property type="evidence" value="ECO:0007669"/>
    <property type="project" value="InterPro"/>
</dbReference>
<evidence type="ECO:0000256" key="2">
    <source>
        <dbReference type="ARBA" id="ARBA00022723"/>
    </source>
</evidence>
<dbReference type="InterPro" id="IPR001915">
    <property type="entry name" value="Peptidase_M48"/>
</dbReference>
<keyword evidence="1 9" id="KW-0645">Protease</keyword>
<dbReference type="Proteomes" id="UP000663879">
    <property type="component" value="Unassembled WGS sequence"/>
</dbReference>